<comment type="subcellular location">
    <subcellularLocation>
        <location evidence="1">Nucleus</location>
    </subcellularLocation>
</comment>
<dbReference type="Proteomes" id="UP000069940">
    <property type="component" value="Unassembled WGS sequence"/>
</dbReference>
<keyword evidence="3" id="KW-0677">Repeat</keyword>
<dbReference type="PROSITE" id="PS51915">
    <property type="entry name" value="ZAD"/>
    <property type="match status" value="1"/>
</dbReference>
<sequence length="481" mass="54307">MSELCCKCNLPKEPPKHRSESASFRYICRLCLMRADDTEPIFIHPGDSSLADKIFACTGVQVNENVTVGPTSICMNCKTSVYKSYQFLELCQRNNKIIQNLLASHEQPPVAAGTPSASTGSPLKLVIRTKGNSQISPVCRKRTNSRRKSTQSRLEQSTSASEVSWSESDGDKDENGDDDEDEILPIRQLAYETDTPQDESPKRRRMSSPRENRVPSLVIPRARINGGLSRLSESSESSVGRNSRASAFEPLMVDDLFKCEFCSGSFPYQIQIQQHMDLYHADRKHELSCRFCSKTYLTTAALRKHSEEKHASAKVIECKLCQRFFTTPAGLHQHYRSIVHRAATGEAVFPRRRNSCMSYGYTSPARRNSVNSDYGSEYPSGGNSSQQNSRNASADDYNPYDNSYYDEIVTYKCDYCDQSFDDRETLSKHIAVRPCRVELEPLDLDLLLERMDLDELLMPLNNVVPEDVTIIEPPIEIVDLT</sequence>
<keyword evidence="13" id="KW-1185">Reference proteome</keyword>
<dbReference type="SMART" id="SM00868">
    <property type="entry name" value="zf-AD"/>
    <property type="match status" value="1"/>
</dbReference>
<dbReference type="InterPro" id="IPR012934">
    <property type="entry name" value="Znf_AD"/>
</dbReference>
<reference evidence="13" key="1">
    <citation type="journal article" date="2015" name="Proc. Natl. Acad. Sci. U.S.A.">
        <title>Genome sequence of the Asian Tiger mosquito, Aedes albopictus, reveals insights into its biology, genetics, and evolution.</title>
        <authorList>
            <person name="Chen X.G."/>
            <person name="Jiang X."/>
            <person name="Gu J."/>
            <person name="Xu M."/>
            <person name="Wu Y."/>
            <person name="Deng Y."/>
            <person name="Zhang C."/>
            <person name="Bonizzoni M."/>
            <person name="Dermauw W."/>
            <person name="Vontas J."/>
            <person name="Armbruster P."/>
            <person name="Huang X."/>
            <person name="Yang Y."/>
            <person name="Zhang H."/>
            <person name="He W."/>
            <person name="Peng H."/>
            <person name="Liu Y."/>
            <person name="Wu K."/>
            <person name="Chen J."/>
            <person name="Lirakis M."/>
            <person name="Topalis P."/>
            <person name="Van Leeuwen T."/>
            <person name="Hall A.B."/>
            <person name="Jiang X."/>
            <person name="Thorpe C."/>
            <person name="Mueller R.L."/>
            <person name="Sun C."/>
            <person name="Waterhouse R.M."/>
            <person name="Yan G."/>
            <person name="Tu Z.J."/>
            <person name="Fang X."/>
            <person name="James A.A."/>
        </authorList>
    </citation>
    <scope>NUCLEOTIDE SEQUENCE [LARGE SCALE GENOMIC DNA]</scope>
    <source>
        <strain evidence="13">Foshan</strain>
    </source>
</reference>
<keyword evidence="5 8" id="KW-0862">Zinc</keyword>
<dbReference type="Gene3D" id="3.30.160.60">
    <property type="entry name" value="Classic Zinc Finger"/>
    <property type="match status" value="2"/>
</dbReference>
<dbReference type="EnsemblMetazoa" id="AALFPA23_013140.R18961">
    <property type="protein sequence ID" value="AALFPA23_013140.P18961"/>
    <property type="gene ID" value="AALFPA23_013140"/>
</dbReference>
<evidence type="ECO:0000256" key="6">
    <source>
        <dbReference type="ARBA" id="ARBA00023242"/>
    </source>
</evidence>
<evidence type="ECO:0000256" key="1">
    <source>
        <dbReference type="ARBA" id="ARBA00004123"/>
    </source>
</evidence>
<dbReference type="InterPro" id="IPR013087">
    <property type="entry name" value="Znf_C2H2_type"/>
</dbReference>
<feature type="region of interest" description="Disordered" evidence="9">
    <location>
        <begin position="136"/>
        <end position="219"/>
    </location>
</feature>
<dbReference type="InterPro" id="IPR036236">
    <property type="entry name" value="Znf_C2H2_sf"/>
</dbReference>
<proteinExistence type="predicted"/>
<keyword evidence="2 8" id="KW-0479">Metal-binding</keyword>
<evidence type="ECO:0000313" key="12">
    <source>
        <dbReference type="EnsemblMetazoa" id="AALFPA23_013140.P18961"/>
    </source>
</evidence>
<feature type="binding site" evidence="8">
    <location>
        <position position="74"/>
    </location>
    <ligand>
        <name>Zn(2+)</name>
        <dbReference type="ChEBI" id="CHEBI:29105"/>
    </ligand>
</feature>
<keyword evidence="6" id="KW-0539">Nucleus</keyword>
<dbReference type="SUPFAM" id="SSF57667">
    <property type="entry name" value="beta-beta-alpha zinc fingers"/>
    <property type="match status" value="1"/>
</dbReference>
<evidence type="ECO:0000256" key="4">
    <source>
        <dbReference type="ARBA" id="ARBA00022771"/>
    </source>
</evidence>
<dbReference type="PROSITE" id="PS00028">
    <property type="entry name" value="ZINC_FINGER_C2H2_1"/>
    <property type="match status" value="3"/>
</dbReference>
<feature type="domain" description="C2H2-type" evidence="10">
    <location>
        <begin position="287"/>
        <end position="315"/>
    </location>
</feature>
<feature type="compositionally biased region" description="Basic residues" evidence="9">
    <location>
        <begin position="139"/>
        <end position="150"/>
    </location>
</feature>
<dbReference type="RefSeq" id="XP_019560512.2">
    <property type="nucleotide sequence ID" value="XM_019704967.3"/>
</dbReference>
<keyword evidence="4 7" id="KW-0863">Zinc-finger</keyword>
<dbReference type="SMART" id="SM00355">
    <property type="entry name" value="ZnF_C2H2"/>
    <property type="match status" value="4"/>
</dbReference>
<evidence type="ECO:0000256" key="5">
    <source>
        <dbReference type="ARBA" id="ARBA00022833"/>
    </source>
</evidence>
<feature type="compositionally biased region" description="Low complexity" evidence="9">
    <location>
        <begin position="380"/>
        <end position="398"/>
    </location>
</feature>
<evidence type="ECO:0000259" key="10">
    <source>
        <dbReference type="PROSITE" id="PS50157"/>
    </source>
</evidence>
<feature type="domain" description="ZAD" evidence="11">
    <location>
        <begin position="26"/>
        <end position="101"/>
    </location>
</feature>
<dbReference type="SUPFAM" id="SSF57716">
    <property type="entry name" value="Glucocorticoid receptor-like (DNA-binding domain)"/>
    <property type="match status" value="1"/>
</dbReference>
<dbReference type="Gene3D" id="3.40.1800.20">
    <property type="match status" value="1"/>
</dbReference>
<feature type="binding site" evidence="8">
    <location>
        <position position="77"/>
    </location>
    <ligand>
        <name>Zn(2+)</name>
        <dbReference type="ChEBI" id="CHEBI:29105"/>
    </ligand>
</feature>
<feature type="compositionally biased region" description="Acidic residues" evidence="9">
    <location>
        <begin position="168"/>
        <end position="183"/>
    </location>
</feature>
<organism evidence="12 13">
    <name type="scientific">Aedes albopictus</name>
    <name type="common">Asian tiger mosquito</name>
    <name type="synonym">Stegomyia albopicta</name>
    <dbReference type="NCBI Taxonomy" id="7160"/>
    <lineage>
        <taxon>Eukaryota</taxon>
        <taxon>Metazoa</taxon>
        <taxon>Ecdysozoa</taxon>
        <taxon>Arthropoda</taxon>
        <taxon>Hexapoda</taxon>
        <taxon>Insecta</taxon>
        <taxon>Pterygota</taxon>
        <taxon>Neoptera</taxon>
        <taxon>Endopterygota</taxon>
        <taxon>Diptera</taxon>
        <taxon>Nematocera</taxon>
        <taxon>Culicoidea</taxon>
        <taxon>Culicidae</taxon>
        <taxon>Culicinae</taxon>
        <taxon>Aedini</taxon>
        <taxon>Aedes</taxon>
        <taxon>Stegomyia</taxon>
    </lineage>
</organism>
<feature type="binding site" evidence="8">
    <location>
        <position position="31"/>
    </location>
    <ligand>
        <name>Zn(2+)</name>
        <dbReference type="ChEBI" id="CHEBI:29105"/>
    </ligand>
</feature>
<reference evidence="12" key="2">
    <citation type="submission" date="2025-05" db="UniProtKB">
        <authorList>
            <consortium name="EnsemblMetazoa"/>
        </authorList>
    </citation>
    <scope>IDENTIFICATION</scope>
    <source>
        <strain evidence="12">Foshan</strain>
    </source>
</reference>
<dbReference type="InterPro" id="IPR050888">
    <property type="entry name" value="ZnF_C2H2-type_TF"/>
</dbReference>
<feature type="domain" description="C2H2-type" evidence="10">
    <location>
        <begin position="411"/>
        <end position="441"/>
    </location>
</feature>
<dbReference type="Pfam" id="PF07776">
    <property type="entry name" value="zf-AD"/>
    <property type="match status" value="1"/>
</dbReference>
<dbReference type="GeneID" id="109429117"/>
<evidence type="ECO:0000313" key="13">
    <source>
        <dbReference type="Proteomes" id="UP000069940"/>
    </source>
</evidence>
<evidence type="ECO:0000256" key="9">
    <source>
        <dbReference type="SAM" id="MobiDB-lite"/>
    </source>
</evidence>
<evidence type="ECO:0000256" key="7">
    <source>
        <dbReference type="PROSITE-ProRule" id="PRU00042"/>
    </source>
</evidence>
<evidence type="ECO:0000256" key="3">
    <source>
        <dbReference type="ARBA" id="ARBA00022737"/>
    </source>
</evidence>
<dbReference type="Pfam" id="PF00096">
    <property type="entry name" value="zf-C2H2"/>
    <property type="match status" value="1"/>
</dbReference>
<dbReference type="PROSITE" id="PS50157">
    <property type="entry name" value="ZINC_FINGER_C2H2_2"/>
    <property type="match status" value="4"/>
</dbReference>
<evidence type="ECO:0000259" key="11">
    <source>
        <dbReference type="PROSITE" id="PS51915"/>
    </source>
</evidence>
<accession>A0ABM1YXY1</accession>
<feature type="binding site" evidence="8">
    <location>
        <position position="28"/>
    </location>
    <ligand>
        <name>Zn(2+)</name>
        <dbReference type="ChEBI" id="CHEBI:29105"/>
    </ligand>
</feature>
<dbReference type="PANTHER" id="PTHR24406">
    <property type="entry name" value="TRANSCRIPTIONAL REPRESSOR CTCFL-RELATED"/>
    <property type="match status" value="1"/>
</dbReference>
<evidence type="ECO:0000256" key="8">
    <source>
        <dbReference type="PROSITE-ProRule" id="PRU01263"/>
    </source>
</evidence>
<feature type="region of interest" description="Disordered" evidence="9">
    <location>
        <begin position="368"/>
        <end position="398"/>
    </location>
</feature>
<feature type="compositionally biased region" description="Low complexity" evidence="9">
    <location>
        <begin position="155"/>
        <end position="167"/>
    </location>
</feature>
<evidence type="ECO:0000256" key="2">
    <source>
        <dbReference type="ARBA" id="ARBA00022723"/>
    </source>
</evidence>
<feature type="domain" description="C2H2-type" evidence="10">
    <location>
        <begin position="257"/>
        <end position="285"/>
    </location>
</feature>
<feature type="domain" description="C2H2-type" evidence="10">
    <location>
        <begin position="316"/>
        <end position="345"/>
    </location>
</feature>
<protein>
    <submittedName>
        <fullName evidence="12">Uncharacterized protein</fullName>
    </submittedName>
</protein>
<name>A0ABM1YXY1_AEDAL</name>